<evidence type="ECO:0000259" key="5">
    <source>
        <dbReference type="SMART" id="SM00704"/>
    </source>
</evidence>
<keyword evidence="7" id="KW-1185">Reference proteome</keyword>
<comment type="caution">
    <text evidence="6">The sequence shown here is derived from an EMBL/GenBank/DDBJ whole genome shotgun (WGS) entry which is preliminary data.</text>
</comment>
<gene>
    <name evidence="6" type="ORF">ACFS6H_09590</name>
</gene>
<name>A0ABW6A4E8_9BACT</name>
<dbReference type="InterPro" id="IPR010693">
    <property type="entry name" value="Divergent_4Fe-4S_mono-cluster"/>
</dbReference>
<dbReference type="EMBL" id="JBHUOZ010000002">
    <property type="protein sequence ID" value="MFD2919959.1"/>
    <property type="molecule type" value="Genomic_DNA"/>
</dbReference>
<dbReference type="InterPro" id="IPR042216">
    <property type="entry name" value="MitoNEET_CISD"/>
</dbReference>
<dbReference type="InterPro" id="IPR018967">
    <property type="entry name" value="FeS-contain_CDGSH-typ"/>
</dbReference>
<proteinExistence type="predicted"/>
<organism evidence="6 7">
    <name type="scientific">Terrimonas rubra</name>
    <dbReference type="NCBI Taxonomy" id="1035890"/>
    <lineage>
        <taxon>Bacteria</taxon>
        <taxon>Pseudomonadati</taxon>
        <taxon>Bacteroidota</taxon>
        <taxon>Chitinophagia</taxon>
        <taxon>Chitinophagales</taxon>
        <taxon>Chitinophagaceae</taxon>
        <taxon>Terrimonas</taxon>
    </lineage>
</organism>
<evidence type="ECO:0000256" key="4">
    <source>
        <dbReference type="ARBA" id="ARBA00023014"/>
    </source>
</evidence>
<dbReference type="Proteomes" id="UP001597511">
    <property type="component" value="Unassembled WGS sequence"/>
</dbReference>
<evidence type="ECO:0000313" key="6">
    <source>
        <dbReference type="EMBL" id="MFD2919959.1"/>
    </source>
</evidence>
<protein>
    <submittedName>
        <fullName evidence="6">(4Fe-4S)-binding protein</fullName>
    </submittedName>
</protein>
<feature type="domain" description="Iron-binding zinc finger CDGSH type" evidence="5">
    <location>
        <begin position="96"/>
        <end position="145"/>
    </location>
</feature>
<evidence type="ECO:0000256" key="2">
    <source>
        <dbReference type="ARBA" id="ARBA00022723"/>
    </source>
</evidence>
<sequence length="148" mass="16197">MEKEITKKYTNNDITVVWKPAKCIHSTVCWKQATGLPLVFNPREKPWIKMENGETAAIAAQVDKCPSGALSYYYNNAPDTAATPDTSATTIEVMHNGPLLVHGAIQVKDKTGKQEAKANITAFCRCGHSKNKPYCDGGHKTAGFNDEL</sequence>
<dbReference type="RefSeq" id="WP_386097702.1">
    <property type="nucleotide sequence ID" value="NZ_JBHUOZ010000002.1"/>
</dbReference>
<dbReference type="Gene3D" id="3.40.5.90">
    <property type="entry name" value="CDGSH iron-sulfur domain, mitoNEET-type"/>
    <property type="match status" value="1"/>
</dbReference>
<accession>A0ABW6A4E8</accession>
<keyword evidence="1" id="KW-0001">2Fe-2S</keyword>
<evidence type="ECO:0000313" key="7">
    <source>
        <dbReference type="Proteomes" id="UP001597511"/>
    </source>
</evidence>
<evidence type="ECO:0000256" key="1">
    <source>
        <dbReference type="ARBA" id="ARBA00022714"/>
    </source>
</evidence>
<evidence type="ECO:0000256" key="3">
    <source>
        <dbReference type="ARBA" id="ARBA00023004"/>
    </source>
</evidence>
<dbReference type="SMART" id="SM00704">
    <property type="entry name" value="ZnF_CDGSH"/>
    <property type="match status" value="1"/>
</dbReference>
<keyword evidence="2" id="KW-0479">Metal-binding</keyword>
<keyword evidence="3" id="KW-0408">Iron</keyword>
<keyword evidence="4" id="KW-0411">Iron-sulfur</keyword>
<dbReference type="Pfam" id="PF09360">
    <property type="entry name" value="zf-CDGSH"/>
    <property type="match status" value="1"/>
</dbReference>
<reference evidence="7" key="1">
    <citation type="journal article" date="2019" name="Int. J. Syst. Evol. Microbiol.">
        <title>The Global Catalogue of Microorganisms (GCM) 10K type strain sequencing project: providing services to taxonomists for standard genome sequencing and annotation.</title>
        <authorList>
            <consortium name="The Broad Institute Genomics Platform"/>
            <consortium name="The Broad Institute Genome Sequencing Center for Infectious Disease"/>
            <person name="Wu L."/>
            <person name="Ma J."/>
        </authorList>
    </citation>
    <scope>NUCLEOTIDE SEQUENCE [LARGE SCALE GENOMIC DNA]</scope>
    <source>
        <strain evidence="7">KCTC 23299</strain>
    </source>
</reference>
<dbReference type="Pfam" id="PF06902">
    <property type="entry name" value="Fer4_19"/>
    <property type="match status" value="1"/>
</dbReference>